<dbReference type="EMBL" id="JAVRFA010000002">
    <property type="protein sequence ID" value="MDT0393735.1"/>
    <property type="molecule type" value="Genomic_DNA"/>
</dbReference>
<keyword evidence="3" id="KW-1185">Reference proteome</keyword>
<evidence type="ECO:0000256" key="1">
    <source>
        <dbReference type="SAM" id="MobiDB-lite"/>
    </source>
</evidence>
<comment type="caution">
    <text evidence="2">The sequence shown here is derived from an EMBL/GenBank/DDBJ whole genome shotgun (WGS) entry which is preliminary data.</text>
</comment>
<protein>
    <submittedName>
        <fullName evidence="2">Uncharacterized protein</fullName>
    </submittedName>
</protein>
<feature type="region of interest" description="Disordered" evidence="1">
    <location>
        <begin position="1"/>
        <end position="22"/>
    </location>
</feature>
<dbReference type="RefSeq" id="WP_311641171.1">
    <property type="nucleotide sequence ID" value="NZ_JAVRFA010000002.1"/>
</dbReference>
<proteinExistence type="predicted"/>
<evidence type="ECO:0000313" key="3">
    <source>
        <dbReference type="Proteomes" id="UP001183881"/>
    </source>
</evidence>
<reference evidence="3" key="1">
    <citation type="submission" date="2023-07" db="EMBL/GenBank/DDBJ databases">
        <title>30 novel species of actinomycetes from the DSMZ collection.</title>
        <authorList>
            <person name="Nouioui I."/>
        </authorList>
    </citation>
    <scope>NUCLEOTIDE SEQUENCE [LARGE SCALE GENOMIC DNA]</scope>
    <source>
        <strain evidence="3">DSM 41636</strain>
    </source>
</reference>
<dbReference type="Proteomes" id="UP001183881">
    <property type="component" value="Unassembled WGS sequence"/>
</dbReference>
<gene>
    <name evidence="2" type="ORF">RM705_03285</name>
</gene>
<name>A0ABU2PSK3_9ACTN</name>
<feature type="compositionally biased region" description="Polar residues" evidence="1">
    <location>
        <begin position="1"/>
        <end position="18"/>
    </location>
</feature>
<organism evidence="2 3">
    <name type="scientific">Streptomyces edwardsiae</name>
    <dbReference type="NCBI Taxonomy" id="3075527"/>
    <lineage>
        <taxon>Bacteria</taxon>
        <taxon>Bacillati</taxon>
        <taxon>Actinomycetota</taxon>
        <taxon>Actinomycetes</taxon>
        <taxon>Kitasatosporales</taxon>
        <taxon>Streptomycetaceae</taxon>
        <taxon>Streptomyces</taxon>
    </lineage>
</organism>
<sequence length="49" mass="5012">MRSLSPRTYTISGTSADSSPGGPWHIAVLATADDGFSTLDTKAADLTTA</sequence>
<accession>A0ABU2PSK3</accession>
<evidence type="ECO:0000313" key="2">
    <source>
        <dbReference type="EMBL" id="MDT0393735.1"/>
    </source>
</evidence>